<dbReference type="InterPro" id="IPR037401">
    <property type="entry name" value="SnoaL-like"/>
</dbReference>
<evidence type="ECO:0000259" key="1">
    <source>
        <dbReference type="Pfam" id="PF13577"/>
    </source>
</evidence>
<dbReference type="OrthoDB" id="4571298at2"/>
<dbReference type="Proteomes" id="UP000298656">
    <property type="component" value="Chromosome 1"/>
</dbReference>
<keyword evidence="3" id="KW-1185">Reference proteome</keyword>
<dbReference type="EMBL" id="CP040077">
    <property type="protein sequence ID" value="QCP49594.1"/>
    <property type="molecule type" value="Genomic_DNA"/>
</dbReference>
<evidence type="ECO:0000313" key="3">
    <source>
        <dbReference type="Proteomes" id="UP000298656"/>
    </source>
</evidence>
<dbReference type="Gene3D" id="3.10.450.50">
    <property type="match status" value="1"/>
</dbReference>
<evidence type="ECO:0000313" key="2">
    <source>
        <dbReference type="EMBL" id="QCP49594.1"/>
    </source>
</evidence>
<dbReference type="AlphaFoldDB" id="A0A4P8IRK3"/>
<dbReference type="RefSeq" id="WP_137332419.1">
    <property type="nucleotide sequence ID" value="NZ_CP040077.1"/>
</dbReference>
<protein>
    <submittedName>
        <fullName evidence="2">Nuclear transport factor 2 family protein</fullName>
    </submittedName>
</protein>
<sequence length="199" mass="22347">MNGEPTRSTTEPPQHDDLASRVAKLEAIEAIRELKAHYTALADAKYTSDGYGRVDERTMSAVASQQAQCFTEDAVWHGGEGFGDKRIGREALRQWFMRSPWRFAIHFYNGESIVVDGDSARANWRLWQLALRDDDTSAVFLAGVTDEAYRREADGIWRICEMRFAELQMMQASDLSLPLSPTFAGLDALRAGPGCPERK</sequence>
<organism evidence="2 3">
    <name type="scientific">Trinickia violacea</name>
    <dbReference type="NCBI Taxonomy" id="2571746"/>
    <lineage>
        <taxon>Bacteria</taxon>
        <taxon>Pseudomonadati</taxon>
        <taxon>Pseudomonadota</taxon>
        <taxon>Betaproteobacteria</taxon>
        <taxon>Burkholderiales</taxon>
        <taxon>Burkholderiaceae</taxon>
        <taxon>Trinickia</taxon>
    </lineage>
</organism>
<dbReference type="SUPFAM" id="SSF54427">
    <property type="entry name" value="NTF2-like"/>
    <property type="match status" value="1"/>
</dbReference>
<dbReference type="KEGG" id="tvl:FAZ95_10685"/>
<dbReference type="InterPro" id="IPR032710">
    <property type="entry name" value="NTF2-like_dom_sf"/>
</dbReference>
<dbReference type="Pfam" id="PF13577">
    <property type="entry name" value="SnoaL_4"/>
    <property type="match status" value="1"/>
</dbReference>
<reference evidence="2 3" key="1">
    <citation type="submission" date="2019-05" db="EMBL/GenBank/DDBJ databases">
        <title>Burkholderia sp. DHOD12, isolated from subtropical forest soil.</title>
        <authorList>
            <person name="Gao Z.-H."/>
            <person name="Qiu L.-H."/>
        </authorList>
    </citation>
    <scope>NUCLEOTIDE SEQUENCE [LARGE SCALE GENOMIC DNA]</scope>
    <source>
        <strain evidence="2 3">DHOD12</strain>
    </source>
</reference>
<proteinExistence type="predicted"/>
<gene>
    <name evidence="2" type="ORF">FAZ95_10685</name>
</gene>
<accession>A0A4P8IRK3</accession>
<name>A0A4P8IRK3_9BURK</name>
<feature type="domain" description="SnoaL-like" evidence="1">
    <location>
        <begin position="24"/>
        <end position="163"/>
    </location>
</feature>